<dbReference type="CDD" id="cd04317">
    <property type="entry name" value="EcAspRS_like_N"/>
    <property type="match status" value="1"/>
</dbReference>
<sequence length="586" mass="66047">MYRSHTCGELRQEHVGQEVTLAGWVHRRRDHGPLIFVDLRDRYGITQVVFDSQSPEVHAVAEEARSEFVLQVRGVVRSRPPEAHNPELATGDIEVTATSATVLNPARTTPLYIAKEGGEDEALRLKYRYLDLRRERMQRNMILRHRVIKFMRDFLDAEGFLEIETPILIKSTPEGARDYLVPSRVHPGSFYALPQSPQQLKQLLMVAGYDKYFQVARCFRDEDQRADRQPEFTQLDMEMSFVEQEDVISLIERLFTQLCAAVVPHKRVLTPFPRLSYAEAMERYGSDKPDLRYGLELINLSDLLTATPFNVFKGALEQGGQVKGLRLPGCGNYTRKQLDELIEMVRGSGGKGLAWAALPADGGDVRSSFAKLLAPGEMAAIIERMQAQPGDLLLIVADKASSVAAALDKLRRLFAERLNLADPDLLHFSWVLDFPLLDWNPDENRWDAVHHPFTAPHAEDQPLLASDPAKVRAQAYDLVLNGYEVGGGSIRIHRRDVQQRIFELLGISEETAQSQFGHMLEAFEYGAPPHGGIAPGIDRIVMLLADESTIREVMAFPKTQQAADLMTNAPSEVDERQLKELHITLR</sequence>
<dbReference type="Proteomes" id="UP000054010">
    <property type="component" value="Unassembled WGS sequence"/>
</dbReference>
<keyword evidence="2 7" id="KW-0436">Ligase</keyword>
<dbReference type="Gene3D" id="3.30.930.10">
    <property type="entry name" value="Bira Bifunctional Protein, Domain 2"/>
    <property type="match status" value="1"/>
</dbReference>
<dbReference type="AlphaFoldDB" id="E1IFR1"/>
<dbReference type="Pfam" id="PF01336">
    <property type="entry name" value="tRNA_anti-codon"/>
    <property type="match status" value="1"/>
</dbReference>
<feature type="region of interest" description="Aspartate" evidence="7">
    <location>
        <begin position="198"/>
        <end position="201"/>
    </location>
</feature>
<dbReference type="InterPro" id="IPR006195">
    <property type="entry name" value="aa-tRNA-synth_II"/>
</dbReference>
<evidence type="ECO:0000256" key="3">
    <source>
        <dbReference type="ARBA" id="ARBA00022741"/>
    </source>
</evidence>
<proteinExistence type="inferred from homology"/>
<reference evidence="9 10" key="1">
    <citation type="journal article" date="2011" name="J. Bacteriol.">
        <title>Draft genome sequence of the anoxygenic filamentous phototrophic bacterium Oscillochloris trichoides subsp. DG-6.</title>
        <authorList>
            <person name="Kuznetsov B.B."/>
            <person name="Ivanovsky R.N."/>
            <person name="Keppen O.I."/>
            <person name="Sukhacheva M.V."/>
            <person name="Bumazhkin B.K."/>
            <person name="Patutina E.O."/>
            <person name="Beletsky A.V."/>
            <person name="Mardanov A.V."/>
            <person name="Baslerov R.V."/>
            <person name="Panteleeva A.N."/>
            <person name="Kolganova T.V."/>
            <person name="Ravin N.V."/>
            <person name="Skryabin K.G."/>
        </authorList>
    </citation>
    <scope>NUCLEOTIDE SEQUENCE [LARGE SCALE GENOMIC DNA]</scope>
    <source>
        <strain evidence="9 10">DG-6</strain>
    </source>
</reference>
<evidence type="ECO:0000256" key="2">
    <source>
        <dbReference type="ARBA" id="ARBA00022598"/>
    </source>
</evidence>
<keyword evidence="7" id="KW-0963">Cytoplasm</keyword>
<dbReference type="PANTHER" id="PTHR22594:SF5">
    <property type="entry name" value="ASPARTATE--TRNA LIGASE, MITOCHONDRIAL"/>
    <property type="match status" value="1"/>
</dbReference>
<dbReference type="SUPFAM" id="SSF55261">
    <property type="entry name" value="GAD domain-like"/>
    <property type="match status" value="1"/>
</dbReference>
<comment type="catalytic activity">
    <reaction evidence="7">
        <text>tRNA(Asx) + L-aspartate + ATP = L-aspartyl-tRNA(Asx) + AMP + diphosphate</text>
        <dbReference type="Rhea" id="RHEA:18349"/>
        <dbReference type="Rhea" id="RHEA-COMP:9710"/>
        <dbReference type="Rhea" id="RHEA-COMP:9711"/>
        <dbReference type="ChEBI" id="CHEBI:29991"/>
        <dbReference type="ChEBI" id="CHEBI:30616"/>
        <dbReference type="ChEBI" id="CHEBI:33019"/>
        <dbReference type="ChEBI" id="CHEBI:78442"/>
        <dbReference type="ChEBI" id="CHEBI:78516"/>
        <dbReference type="ChEBI" id="CHEBI:456215"/>
        <dbReference type="EC" id="6.1.1.23"/>
    </reaction>
</comment>
<evidence type="ECO:0000256" key="5">
    <source>
        <dbReference type="ARBA" id="ARBA00022917"/>
    </source>
</evidence>
<dbReference type="HOGENOM" id="CLU_014330_3_2_0"/>
<dbReference type="InterPro" id="IPR012340">
    <property type="entry name" value="NA-bd_OB-fold"/>
</dbReference>
<dbReference type="GO" id="GO:0004815">
    <property type="term" value="F:aspartate-tRNA ligase activity"/>
    <property type="evidence" value="ECO:0007669"/>
    <property type="project" value="UniProtKB-UniRule"/>
</dbReference>
<dbReference type="InterPro" id="IPR004115">
    <property type="entry name" value="GAD-like_sf"/>
</dbReference>
<feature type="site" description="Important for tRNA non-discrimination" evidence="7">
    <location>
        <position position="31"/>
    </location>
</feature>
<name>E1IFR1_9CHLR</name>
<dbReference type="SUPFAM" id="SSF50249">
    <property type="entry name" value="Nucleic acid-binding proteins"/>
    <property type="match status" value="1"/>
</dbReference>
<dbReference type="EMBL" id="ADVR01000094">
    <property type="protein sequence ID" value="EFO79952.1"/>
    <property type="molecule type" value="Genomic_DNA"/>
</dbReference>
<keyword evidence="6 7" id="KW-0030">Aminoacyl-tRNA synthetase</keyword>
<feature type="binding site" evidence="7">
    <location>
        <begin position="536"/>
        <end position="539"/>
    </location>
    <ligand>
        <name>ATP</name>
        <dbReference type="ChEBI" id="CHEBI:30616"/>
    </ligand>
</feature>
<dbReference type="eggNOG" id="COG0173">
    <property type="taxonomic scope" value="Bacteria"/>
</dbReference>
<feature type="binding site" evidence="7">
    <location>
        <position position="484"/>
    </location>
    <ligand>
        <name>ATP</name>
        <dbReference type="ChEBI" id="CHEBI:30616"/>
    </ligand>
</feature>
<evidence type="ECO:0000256" key="6">
    <source>
        <dbReference type="ARBA" id="ARBA00023146"/>
    </source>
</evidence>
<dbReference type="HAMAP" id="MF_00044">
    <property type="entry name" value="Asp_tRNA_synth_type1"/>
    <property type="match status" value="1"/>
</dbReference>
<dbReference type="CDD" id="cd00777">
    <property type="entry name" value="AspRS_core"/>
    <property type="match status" value="1"/>
</dbReference>
<dbReference type="SUPFAM" id="SSF55681">
    <property type="entry name" value="Class II aaRS and biotin synthetases"/>
    <property type="match status" value="1"/>
</dbReference>
<dbReference type="GO" id="GO:0006422">
    <property type="term" value="P:aspartyl-tRNA aminoacylation"/>
    <property type="evidence" value="ECO:0007669"/>
    <property type="project" value="UniProtKB-UniRule"/>
</dbReference>
<keyword evidence="5 7" id="KW-0648">Protein biosynthesis</keyword>
<dbReference type="OrthoDB" id="9802326at2"/>
<dbReference type="PANTHER" id="PTHR22594">
    <property type="entry name" value="ASPARTYL/LYSYL-TRNA SYNTHETASE"/>
    <property type="match status" value="1"/>
</dbReference>
<comment type="function">
    <text evidence="7">Aspartyl-tRNA synthetase with relaxed tRNA specificity since it is able to aspartylate not only its cognate tRNA(Asp) but also tRNA(Asn). Reaction proceeds in two steps: L-aspartate is first activated by ATP to form Asp-AMP and then transferred to the acceptor end of tRNA(Asp/Asn).</text>
</comment>
<feature type="binding site" evidence="7">
    <location>
        <position position="491"/>
    </location>
    <ligand>
        <name>L-aspartate</name>
        <dbReference type="ChEBI" id="CHEBI:29991"/>
    </ligand>
</feature>
<feature type="binding site" evidence="7">
    <location>
        <position position="174"/>
    </location>
    <ligand>
        <name>L-aspartate</name>
        <dbReference type="ChEBI" id="CHEBI:29991"/>
    </ligand>
</feature>
<evidence type="ECO:0000313" key="9">
    <source>
        <dbReference type="EMBL" id="EFO79952.1"/>
    </source>
</evidence>
<dbReference type="STRING" id="765420.OSCT_2162"/>
<dbReference type="InterPro" id="IPR004524">
    <property type="entry name" value="Asp-tRNA-ligase_1"/>
</dbReference>
<dbReference type="NCBIfam" id="NF001750">
    <property type="entry name" value="PRK00476.1"/>
    <property type="match status" value="1"/>
</dbReference>
<evidence type="ECO:0000256" key="7">
    <source>
        <dbReference type="HAMAP-Rule" id="MF_00044"/>
    </source>
</evidence>
<dbReference type="GO" id="GO:0050560">
    <property type="term" value="F:aspartate-tRNA(Asn) ligase activity"/>
    <property type="evidence" value="ECO:0007669"/>
    <property type="project" value="UniProtKB-EC"/>
</dbReference>
<dbReference type="Pfam" id="PF00152">
    <property type="entry name" value="tRNA-synt_2"/>
    <property type="match status" value="1"/>
</dbReference>
<dbReference type="PRINTS" id="PR01042">
    <property type="entry name" value="TRNASYNTHASP"/>
</dbReference>
<organism evidence="9 10">
    <name type="scientific">Oscillochloris trichoides DG-6</name>
    <dbReference type="NCBI Taxonomy" id="765420"/>
    <lineage>
        <taxon>Bacteria</taxon>
        <taxon>Bacillati</taxon>
        <taxon>Chloroflexota</taxon>
        <taxon>Chloroflexia</taxon>
        <taxon>Chloroflexales</taxon>
        <taxon>Chloroflexineae</taxon>
        <taxon>Oscillochloridaceae</taxon>
        <taxon>Oscillochloris</taxon>
    </lineage>
</organism>
<dbReference type="PROSITE" id="PS50862">
    <property type="entry name" value="AA_TRNA_LIGASE_II"/>
    <property type="match status" value="1"/>
</dbReference>
<dbReference type="EC" id="6.1.1.23" evidence="7"/>
<protein>
    <recommendedName>
        <fullName evidence="7">Aspartate--tRNA(Asp/Asn) ligase</fullName>
        <ecNumber evidence="7">6.1.1.23</ecNumber>
    </recommendedName>
    <alternativeName>
        <fullName evidence="7">Aspartyl-tRNA synthetase</fullName>
        <shortName evidence="7">AspRS</shortName>
    </alternativeName>
    <alternativeName>
        <fullName evidence="7">Non-discriminating aspartyl-tRNA synthetase</fullName>
        <shortName evidence="7">ND-AspRS</shortName>
    </alternativeName>
</protein>
<feature type="domain" description="Aminoacyl-transfer RNA synthetases class-II family profile" evidence="8">
    <location>
        <begin position="143"/>
        <end position="557"/>
    </location>
</feature>
<keyword evidence="3 7" id="KW-0547">Nucleotide-binding</keyword>
<dbReference type="InterPro" id="IPR004365">
    <property type="entry name" value="NA-bd_OB_tRNA"/>
</dbReference>
<dbReference type="InterPro" id="IPR047090">
    <property type="entry name" value="AspRS_core"/>
</dbReference>
<comment type="caution">
    <text evidence="7">Lacks conserved residue(s) required for the propagation of feature annotation.</text>
</comment>
<dbReference type="InterPro" id="IPR045864">
    <property type="entry name" value="aa-tRNA-synth_II/BPL/LPL"/>
</dbReference>
<gene>
    <name evidence="7" type="primary">aspS</name>
    <name evidence="9" type="ORF">OSCT_2162</name>
</gene>
<evidence type="ECO:0000313" key="10">
    <source>
        <dbReference type="Proteomes" id="UP000054010"/>
    </source>
</evidence>
<dbReference type="InterPro" id="IPR002312">
    <property type="entry name" value="Asp/Asn-tRNA-synth_IIb"/>
</dbReference>
<dbReference type="InterPro" id="IPR047089">
    <property type="entry name" value="Asp-tRNA-ligase_1_N"/>
</dbReference>
<dbReference type="GO" id="GO:0005524">
    <property type="term" value="F:ATP binding"/>
    <property type="evidence" value="ECO:0007669"/>
    <property type="project" value="UniProtKB-UniRule"/>
</dbReference>
<dbReference type="GO" id="GO:0003676">
    <property type="term" value="F:nucleic acid binding"/>
    <property type="evidence" value="ECO:0007669"/>
    <property type="project" value="InterPro"/>
</dbReference>
<dbReference type="GO" id="GO:0005737">
    <property type="term" value="C:cytoplasm"/>
    <property type="evidence" value="ECO:0007669"/>
    <property type="project" value="UniProtKB-SubCell"/>
</dbReference>
<keyword evidence="4 7" id="KW-0067">ATP-binding</keyword>
<comment type="subunit">
    <text evidence="7">Homodimer.</text>
</comment>
<dbReference type="InterPro" id="IPR029351">
    <property type="entry name" value="GAD_dom"/>
</dbReference>
<dbReference type="Gene3D" id="3.30.1360.30">
    <property type="entry name" value="GAD-like domain"/>
    <property type="match status" value="1"/>
</dbReference>
<comment type="similarity">
    <text evidence="1 7">Belongs to the class-II aminoacyl-tRNA synthetase family. Type 1 subfamily.</text>
</comment>
<feature type="binding site" evidence="7">
    <location>
        <position position="220"/>
    </location>
    <ligand>
        <name>L-aspartate</name>
        <dbReference type="ChEBI" id="CHEBI:29991"/>
    </ligand>
</feature>
<comment type="subcellular location">
    <subcellularLocation>
        <location evidence="7">Cytoplasm</location>
    </subcellularLocation>
</comment>
<comment type="caution">
    <text evidence="9">The sequence shown here is derived from an EMBL/GenBank/DDBJ whole genome shotgun (WGS) entry which is preliminary data.</text>
</comment>
<keyword evidence="10" id="KW-1185">Reference proteome</keyword>
<dbReference type="Pfam" id="PF02938">
    <property type="entry name" value="GAD"/>
    <property type="match status" value="1"/>
</dbReference>
<evidence type="ECO:0000256" key="1">
    <source>
        <dbReference type="ARBA" id="ARBA00006303"/>
    </source>
</evidence>
<dbReference type="NCBIfam" id="TIGR00459">
    <property type="entry name" value="aspS_bact"/>
    <property type="match status" value="1"/>
</dbReference>
<feature type="binding site" evidence="7">
    <location>
        <begin position="220"/>
        <end position="222"/>
    </location>
    <ligand>
        <name>ATP</name>
        <dbReference type="ChEBI" id="CHEBI:30616"/>
    </ligand>
</feature>
<evidence type="ECO:0000256" key="4">
    <source>
        <dbReference type="ARBA" id="ARBA00022840"/>
    </source>
</evidence>
<dbReference type="InterPro" id="IPR004364">
    <property type="entry name" value="Aa-tRNA-synt_II"/>
</dbReference>
<feature type="binding site" evidence="7">
    <location>
        <position position="229"/>
    </location>
    <ligand>
        <name>ATP</name>
        <dbReference type="ChEBI" id="CHEBI:30616"/>
    </ligand>
</feature>
<evidence type="ECO:0000259" key="8">
    <source>
        <dbReference type="PROSITE" id="PS50862"/>
    </source>
</evidence>
<dbReference type="Gene3D" id="2.40.50.140">
    <property type="entry name" value="Nucleic acid-binding proteins"/>
    <property type="match status" value="1"/>
</dbReference>
<feature type="binding site" evidence="7">
    <location>
        <position position="450"/>
    </location>
    <ligand>
        <name>L-aspartate</name>
        <dbReference type="ChEBI" id="CHEBI:29991"/>
    </ligand>
</feature>
<accession>E1IFR1</accession>